<reference evidence="5" key="1">
    <citation type="journal article" date="2020" name="Nature">
        <title>Giant virus diversity and host interactions through global metagenomics.</title>
        <authorList>
            <person name="Schulz F."/>
            <person name="Roux S."/>
            <person name="Paez-Espino D."/>
            <person name="Jungbluth S."/>
            <person name="Walsh D.A."/>
            <person name="Denef V.J."/>
            <person name="McMahon K.D."/>
            <person name="Konstantinidis K.T."/>
            <person name="Eloe-Fadrosh E.A."/>
            <person name="Kyrpides N.C."/>
            <person name="Woyke T."/>
        </authorList>
    </citation>
    <scope>NUCLEOTIDE SEQUENCE</scope>
    <source>
        <strain evidence="5">GVMAG-S-1041349-163</strain>
    </source>
</reference>
<dbReference type="Gene3D" id="3.30.1360.10">
    <property type="entry name" value="RNA polymerase, RBP11-like subunit"/>
    <property type="match status" value="1"/>
</dbReference>
<keyword evidence="2" id="KW-0804">Transcription</keyword>
<dbReference type="InterPro" id="IPR009025">
    <property type="entry name" value="RBP11-like_dimer"/>
</dbReference>
<comment type="similarity">
    <text evidence="3">Belongs to the archaeal Rpo11/eukaryotic RPB11/RPC19 RNA polymerase subunit family.</text>
</comment>
<dbReference type="GO" id="GO:0005665">
    <property type="term" value="C:RNA polymerase II, core complex"/>
    <property type="evidence" value="ECO:0007669"/>
    <property type="project" value="TreeGrafter"/>
</dbReference>
<feature type="domain" description="DNA-directed RNA polymerase RBP11-like dimerisation" evidence="4">
    <location>
        <begin position="32"/>
        <end position="101"/>
    </location>
</feature>
<dbReference type="GO" id="GO:0003899">
    <property type="term" value="F:DNA-directed RNA polymerase activity"/>
    <property type="evidence" value="ECO:0007669"/>
    <property type="project" value="InterPro"/>
</dbReference>
<name>A0A6C0JPF9_9ZZZZ</name>
<evidence type="ECO:0000313" key="5">
    <source>
        <dbReference type="EMBL" id="QHU07655.1"/>
    </source>
</evidence>
<dbReference type="Pfam" id="PF13656">
    <property type="entry name" value="RNA_pol_L_2"/>
    <property type="match status" value="1"/>
</dbReference>
<dbReference type="SUPFAM" id="SSF55257">
    <property type="entry name" value="RBP11-like subunits of RNA polymerase"/>
    <property type="match status" value="1"/>
</dbReference>
<evidence type="ECO:0000256" key="3">
    <source>
        <dbReference type="ARBA" id="ARBA00025751"/>
    </source>
</evidence>
<protein>
    <recommendedName>
        <fullName evidence="4">DNA-directed RNA polymerase RBP11-like dimerisation domain-containing protein</fullName>
    </recommendedName>
</protein>
<evidence type="ECO:0000256" key="2">
    <source>
        <dbReference type="ARBA" id="ARBA00023163"/>
    </source>
</evidence>
<dbReference type="GO" id="GO:0046983">
    <property type="term" value="F:protein dimerization activity"/>
    <property type="evidence" value="ECO:0007669"/>
    <property type="project" value="InterPro"/>
</dbReference>
<proteinExistence type="inferred from homology"/>
<dbReference type="AlphaFoldDB" id="A0A6C0JPF9"/>
<evidence type="ECO:0000259" key="4">
    <source>
        <dbReference type="Pfam" id="PF13656"/>
    </source>
</evidence>
<organism evidence="5">
    <name type="scientific">viral metagenome</name>
    <dbReference type="NCBI Taxonomy" id="1070528"/>
    <lineage>
        <taxon>unclassified sequences</taxon>
        <taxon>metagenomes</taxon>
        <taxon>organismal metagenomes</taxon>
    </lineage>
</organism>
<dbReference type="InterPro" id="IPR036603">
    <property type="entry name" value="RBP11-like"/>
</dbReference>
<dbReference type="EMBL" id="MN740685">
    <property type="protein sequence ID" value="QHU07655.1"/>
    <property type="molecule type" value="Genomic_DNA"/>
</dbReference>
<dbReference type="GO" id="GO:0006366">
    <property type="term" value="P:transcription by RNA polymerase II"/>
    <property type="evidence" value="ECO:0007669"/>
    <property type="project" value="TreeGrafter"/>
</dbReference>
<evidence type="ECO:0000256" key="1">
    <source>
        <dbReference type="ARBA" id="ARBA00022478"/>
    </source>
</evidence>
<dbReference type="PANTHER" id="PTHR13946">
    <property type="entry name" value="DNA-DIRECTED RNA POLYMERASE I,II,III"/>
    <property type="match status" value="1"/>
</dbReference>
<dbReference type="InterPro" id="IPR022905">
    <property type="entry name" value="Rpo11-like"/>
</dbReference>
<sequence length="107" mass="12372">MNKPVPNHSFILFEGEKKISYIEDKNETNCFVYTIVKENHTLANLLNEELSKDPRVKFSGIKFPHPSESKFILVLKTYNDDNVKVFNDVVTKLFSLFSELETLFALA</sequence>
<dbReference type="PANTHER" id="PTHR13946:SF16">
    <property type="entry name" value="DNA-DIRECTED RNA POLYMERASE II SUBUNIT RPB11"/>
    <property type="match status" value="1"/>
</dbReference>
<dbReference type="HAMAP" id="MF_00261">
    <property type="entry name" value="RNApol_arch_Rpo11"/>
    <property type="match status" value="1"/>
</dbReference>
<accession>A0A6C0JPF9</accession>
<keyword evidence="1" id="KW-0240">DNA-directed RNA polymerase</keyword>